<feature type="compositionally biased region" description="Polar residues" evidence="6">
    <location>
        <begin position="369"/>
        <end position="397"/>
    </location>
</feature>
<evidence type="ECO:0000313" key="10">
    <source>
        <dbReference type="EMBL" id="TMO75993.1"/>
    </source>
</evidence>
<protein>
    <submittedName>
        <fullName evidence="9">Type II secretory pathway protein</fullName>
    </submittedName>
</protein>
<evidence type="ECO:0000259" key="7">
    <source>
        <dbReference type="Pfam" id="PF00263"/>
    </source>
</evidence>
<keyword evidence="3" id="KW-0472">Membrane</keyword>
<dbReference type="GO" id="GO:0015627">
    <property type="term" value="C:type II protein secretion system complex"/>
    <property type="evidence" value="ECO:0007669"/>
    <property type="project" value="TreeGrafter"/>
</dbReference>
<evidence type="ECO:0000256" key="2">
    <source>
        <dbReference type="ARBA" id="ARBA00022729"/>
    </source>
</evidence>
<dbReference type="AlphaFoldDB" id="A0A5S3VCV9"/>
<organism evidence="9 12">
    <name type="scientific">Pseudoalteromonas aurantia</name>
    <dbReference type="NCBI Taxonomy" id="43654"/>
    <lineage>
        <taxon>Bacteria</taxon>
        <taxon>Pseudomonadati</taxon>
        <taxon>Pseudomonadota</taxon>
        <taxon>Gammaproteobacteria</taxon>
        <taxon>Alteromonadales</taxon>
        <taxon>Pseudoalteromonadaceae</taxon>
        <taxon>Pseudoalteromonas</taxon>
    </lineage>
</organism>
<dbReference type="RefSeq" id="WP_138589932.1">
    <property type="nucleotide sequence ID" value="NZ_PNBW01000033.1"/>
</dbReference>
<dbReference type="InterPro" id="IPR050810">
    <property type="entry name" value="Bact_Secretion_Sys_Channel"/>
</dbReference>
<dbReference type="PANTHER" id="PTHR30332:SF25">
    <property type="entry name" value="SECRETIN XPSD"/>
    <property type="match status" value="1"/>
</dbReference>
<feature type="region of interest" description="Disordered" evidence="6">
    <location>
        <begin position="366"/>
        <end position="397"/>
    </location>
</feature>
<evidence type="ECO:0000256" key="4">
    <source>
        <dbReference type="RuleBase" id="RU004003"/>
    </source>
</evidence>
<sequence length="685" mass="74031">MKNYNRAGVVLVVLSGAILSGCTSTKPINTGVNVSESFLAENSTLTADNDAPIQNQSSSLKQSGFVKLEQAGGNEVRKFEVDLAARFSGTKQVQMSINELPLNEFIHYVLGELLKVSYVVDTAVKSNASPVTVALQNSVSEQRLFQLSQDILAKNNVRIALNNDIFYIYPATKTQNKSDMAFGFGRDSESVPIVSGRIIQMIPMNYDVSYGTRALLGSLIDAEANVDLTQNLVTVKGTREQIVRALEIIEIIDAPTFANKSIAMVGFEYIDTTFFTEKVSELLQEEGISTVASQGQSSSVTFVPLEHLGKVVVFASSDKVLERINYWSQILDKPATGSEQSFFIYRPQFARASDIGKSLAPLLKGSLSGGNSTQSSDIAPSGNRPDSASQRGETTSMSVDADGIRLVVDERANALIFYSTGQYYQDLQPIIRQLDIMPQQIMMEVVIAEVKLTGSFAKGVQYALKSSGDSERSSNFNFNKKDGFSYSVVGLPGSVALNLNQTDGLVNVLSRPTLLVRDGVEATISVGDDIPTIGSTTSDPINGERQTTTIQYRKTGVELSVTPTINAQGTVIMTVEQQISNINEEAGGATGTPAILERKISTEVVAGNGQTVLLGGLISQNSSKGATTVPLLGEMPILGHLFRSDSSSTDKTELVVLVTPKIVKNTDEWLKIKESFKARLENLKF</sequence>
<dbReference type="Proteomes" id="UP000307217">
    <property type="component" value="Unassembled WGS sequence"/>
</dbReference>
<dbReference type="Gene3D" id="3.30.1370.120">
    <property type="match status" value="2"/>
</dbReference>
<reference evidence="11 12" key="1">
    <citation type="submission" date="2018-01" db="EMBL/GenBank/DDBJ databases">
        <authorList>
            <person name="Paulsen S."/>
            <person name="Gram L.K."/>
        </authorList>
    </citation>
    <scope>NUCLEOTIDE SEQUENCE [LARGE SCALE GENOMIC DNA]</scope>
    <source>
        <strain evidence="9 12">S3790</strain>
        <strain evidence="10 11">S3895</strain>
    </source>
</reference>
<evidence type="ECO:0000256" key="5">
    <source>
        <dbReference type="RuleBase" id="RU004004"/>
    </source>
</evidence>
<dbReference type="Pfam" id="PF00263">
    <property type="entry name" value="Secretin"/>
    <property type="match status" value="1"/>
</dbReference>
<comment type="caution">
    <text evidence="9">The sequence shown here is derived from an EMBL/GenBank/DDBJ whole genome shotgun (WGS) entry which is preliminary data.</text>
</comment>
<feature type="domain" description="NolW-like" evidence="8">
    <location>
        <begin position="343"/>
        <end position="440"/>
    </location>
</feature>
<dbReference type="InterPro" id="IPR004846">
    <property type="entry name" value="T2SS/T3SS_dom"/>
</dbReference>
<reference evidence="11 12" key="2">
    <citation type="submission" date="2019-06" db="EMBL/GenBank/DDBJ databases">
        <title>Co-occurence of chitin degradation, pigmentation and bioactivity in marine Pseudoalteromonas.</title>
        <authorList>
            <person name="Sonnenschein E.C."/>
            <person name="Bech P.K."/>
        </authorList>
    </citation>
    <scope>NUCLEOTIDE SEQUENCE [LARGE SCALE GENOMIC DNA]</scope>
    <source>
        <strain evidence="12">S3790</strain>
        <strain evidence="10 11">S3895</strain>
    </source>
</reference>
<evidence type="ECO:0000256" key="6">
    <source>
        <dbReference type="SAM" id="MobiDB-lite"/>
    </source>
</evidence>
<feature type="domain" description="Type II/III secretion system secretin-like" evidence="7">
    <location>
        <begin position="501"/>
        <end position="664"/>
    </location>
</feature>
<comment type="similarity">
    <text evidence="4">Belongs to the bacterial secretin family.</text>
</comment>
<dbReference type="GO" id="GO:0009306">
    <property type="term" value="P:protein secretion"/>
    <property type="evidence" value="ECO:0007669"/>
    <property type="project" value="InterPro"/>
</dbReference>
<dbReference type="OrthoDB" id="9779724at2"/>
<dbReference type="PANTHER" id="PTHR30332">
    <property type="entry name" value="PROBABLE GENERAL SECRETION PATHWAY PROTEIN D"/>
    <property type="match status" value="1"/>
</dbReference>
<dbReference type="InterPro" id="IPR038591">
    <property type="entry name" value="NolW-like_sf"/>
</dbReference>
<evidence type="ECO:0000256" key="1">
    <source>
        <dbReference type="ARBA" id="ARBA00004370"/>
    </source>
</evidence>
<evidence type="ECO:0000313" key="12">
    <source>
        <dbReference type="Proteomes" id="UP000307217"/>
    </source>
</evidence>
<accession>A0A5S3VCV9</accession>
<dbReference type="EMBL" id="PNBW01000033">
    <property type="protein sequence ID" value="TMO75993.1"/>
    <property type="molecule type" value="Genomic_DNA"/>
</dbReference>
<proteinExistence type="inferred from homology"/>
<dbReference type="PRINTS" id="PR01032">
    <property type="entry name" value="PHAGEIV"/>
</dbReference>
<dbReference type="InterPro" id="IPR005644">
    <property type="entry name" value="NolW-like"/>
</dbReference>
<dbReference type="GO" id="GO:0009279">
    <property type="term" value="C:cell outer membrane"/>
    <property type="evidence" value="ECO:0007669"/>
    <property type="project" value="UniProtKB-SubCell"/>
</dbReference>
<name>A0A5S3VCV9_9GAMM</name>
<keyword evidence="11" id="KW-1185">Reference proteome</keyword>
<evidence type="ECO:0000259" key="8">
    <source>
        <dbReference type="Pfam" id="PF03958"/>
    </source>
</evidence>
<dbReference type="PRINTS" id="PR00811">
    <property type="entry name" value="BCTERIALGSPD"/>
</dbReference>
<dbReference type="PROSITE" id="PS00875">
    <property type="entry name" value="T2SP_D"/>
    <property type="match status" value="1"/>
</dbReference>
<dbReference type="Proteomes" id="UP000307164">
    <property type="component" value="Unassembled WGS sequence"/>
</dbReference>
<gene>
    <name evidence="9" type="ORF">CWC19_03075</name>
    <name evidence="10" type="ORF">CWC20_06745</name>
</gene>
<dbReference type="PROSITE" id="PS51257">
    <property type="entry name" value="PROKAR_LIPOPROTEIN"/>
    <property type="match status" value="1"/>
</dbReference>
<reference evidence="9" key="3">
    <citation type="submission" date="2019-09" db="EMBL/GenBank/DDBJ databases">
        <title>Co-occurence of chitin degradation, pigmentation and bioactivity in marine Pseudoalteromonas.</title>
        <authorList>
            <person name="Sonnenschein E.C."/>
            <person name="Bech P.K."/>
        </authorList>
    </citation>
    <scope>NUCLEOTIDE SEQUENCE</scope>
    <source>
        <strain evidence="9">S3790</strain>
    </source>
</reference>
<keyword evidence="5" id="KW-0813">Transport</keyword>
<evidence type="ECO:0000256" key="3">
    <source>
        <dbReference type="ARBA" id="ARBA00023136"/>
    </source>
</evidence>
<dbReference type="InterPro" id="IPR001775">
    <property type="entry name" value="GspD/PilQ"/>
</dbReference>
<dbReference type="EMBL" id="PNBX01000008">
    <property type="protein sequence ID" value="TMO70037.1"/>
    <property type="molecule type" value="Genomic_DNA"/>
</dbReference>
<evidence type="ECO:0000313" key="11">
    <source>
        <dbReference type="Proteomes" id="UP000307164"/>
    </source>
</evidence>
<dbReference type="Pfam" id="PF03958">
    <property type="entry name" value="Secretin_N"/>
    <property type="match status" value="1"/>
</dbReference>
<keyword evidence="2" id="KW-0732">Signal</keyword>
<evidence type="ECO:0000313" key="9">
    <source>
        <dbReference type="EMBL" id="TMO70037.1"/>
    </source>
</evidence>
<dbReference type="InterPro" id="IPR004845">
    <property type="entry name" value="T2SS_GspD_CS"/>
</dbReference>
<comment type="subcellular location">
    <subcellularLocation>
        <location evidence="5">Cell outer membrane</location>
    </subcellularLocation>
    <subcellularLocation>
        <location evidence="1">Membrane</location>
    </subcellularLocation>
</comment>